<keyword evidence="2" id="KW-1185">Reference proteome</keyword>
<protein>
    <submittedName>
        <fullName evidence="1">Uncharacterized protein</fullName>
    </submittedName>
</protein>
<accession>A0A8I2YH33</accession>
<reference evidence="1" key="1">
    <citation type="submission" date="2021-03" db="EMBL/GenBank/DDBJ databases">
        <title>Evolutionary innovations through gain and loss of genes in the ectomycorrhizal Boletales.</title>
        <authorList>
            <person name="Wu G."/>
            <person name="Miyauchi S."/>
            <person name="Morin E."/>
            <person name="Yang Z.-L."/>
            <person name="Xu J."/>
            <person name="Martin F.M."/>
        </authorList>
    </citation>
    <scope>NUCLEOTIDE SEQUENCE</scope>
    <source>
        <strain evidence="1">BR01</strain>
    </source>
</reference>
<organism evidence="1 2">
    <name type="scientific">Boletus reticuloceps</name>
    <dbReference type="NCBI Taxonomy" id="495285"/>
    <lineage>
        <taxon>Eukaryota</taxon>
        <taxon>Fungi</taxon>
        <taxon>Dikarya</taxon>
        <taxon>Basidiomycota</taxon>
        <taxon>Agaricomycotina</taxon>
        <taxon>Agaricomycetes</taxon>
        <taxon>Agaricomycetidae</taxon>
        <taxon>Boletales</taxon>
        <taxon>Boletineae</taxon>
        <taxon>Boletaceae</taxon>
        <taxon>Boletoideae</taxon>
        <taxon>Boletus</taxon>
    </lineage>
</organism>
<dbReference type="Proteomes" id="UP000683000">
    <property type="component" value="Unassembled WGS sequence"/>
</dbReference>
<dbReference type="EMBL" id="JAGFBS010000033">
    <property type="protein sequence ID" value="KAG6371622.1"/>
    <property type="molecule type" value="Genomic_DNA"/>
</dbReference>
<gene>
    <name evidence="1" type="ORF">JVT61DRAFT_9335</name>
</gene>
<evidence type="ECO:0000313" key="1">
    <source>
        <dbReference type="EMBL" id="KAG6371622.1"/>
    </source>
</evidence>
<name>A0A8I2YH33_9AGAM</name>
<dbReference type="AlphaFoldDB" id="A0A8I2YH33"/>
<comment type="caution">
    <text evidence="1">The sequence shown here is derived from an EMBL/GenBank/DDBJ whole genome shotgun (WGS) entry which is preliminary data.</text>
</comment>
<dbReference type="OrthoDB" id="444592at2759"/>
<sequence>MTACLLILANYVIRRPPSMPELPGKHTAPSLIRWSNWRRLEVERAVALIRSVAKGKLIHHVDTFEDELVYSGLTHHQFVRLSPLPPRPALTVRGQPTPCYKSSPRNDPDAWPPRFVKVTHPPHPYSPLISARGCSSLSCSFEKTIPASQNSPFAMLVVLAAFAWFPLHQVIPPSPTSVLTQFYPCLLSRIFAGLSRQELVQSKPSC</sequence>
<proteinExistence type="predicted"/>
<evidence type="ECO:0000313" key="2">
    <source>
        <dbReference type="Proteomes" id="UP000683000"/>
    </source>
</evidence>